<reference evidence="7" key="1">
    <citation type="journal article" date="2020" name="mSystems">
        <title>Genome- and Community-Level Interaction Insights into Carbon Utilization and Element Cycling Functions of Hydrothermarchaeota in Hydrothermal Sediment.</title>
        <authorList>
            <person name="Zhou Z."/>
            <person name="Liu Y."/>
            <person name="Xu W."/>
            <person name="Pan J."/>
            <person name="Luo Z.H."/>
            <person name="Li M."/>
        </authorList>
    </citation>
    <scope>NUCLEOTIDE SEQUENCE [LARGE SCALE GENOMIC DNA]</scope>
    <source>
        <strain evidence="7">SpSt-767</strain>
    </source>
</reference>
<evidence type="ECO:0000256" key="4">
    <source>
        <dbReference type="ARBA" id="ARBA00023134"/>
    </source>
</evidence>
<organism evidence="7">
    <name type="scientific">Desulfobacca acetoxidans</name>
    <dbReference type="NCBI Taxonomy" id="60893"/>
    <lineage>
        <taxon>Bacteria</taxon>
        <taxon>Pseudomonadati</taxon>
        <taxon>Thermodesulfobacteriota</taxon>
        <taxon>Desulfobaccia</taxon>
        <taxon>Desulfobaccales</taxon>
        <taxon>Desulfobaccaceae</taxon>
        <taxon>Desulfobacca</taxon>
    </lineage>
</organism>
<dbReference type="CDD" id="cd03114">
    <property type="entry name" value="MMAA-like"/>
    <property type="match status" value="1"/>
</dbReference>
<dbReference type="GO" id="GO:0005525">
    <property type="term" value="F:GTP binding"/>
    <property type="evidence" value="ECO:0007669"/>
    <property type="project" value="UniProtKB-KW"/>
</dbReference>
<dbReference type="AlphaFoldDB" id="A0A7V6A6B2"/>
<dbReference type="InterPro" id="IPR027417">
    <property type="entry name" value="P-loop_NTPase"/>
</dbReference>
<dbReference type="Pfam" id="PF03308">
    <property type="entry name" value="MeaB"/>
    <property type="match status" value="1"/>
</dbReference>
<evidence type="ECO:0000259" key="6">
    <source>
        <dbReference type="SMART" id="SM00382"/>
    </source>
</evidence>
<keyword evidence="4" id="KW-0342">GTP-binding</keyword>
<accession>A0A7V6A6B2</accession>
<dbReference type="InterPro" id="IPR052040">
    <property type="entry name" value="GTPase/Isobutyryl-CoA_mutase"/>
</dbReference>
<dbReference type="SUPFAM" id="SSF52540">
    <property type="entry name" value="P-loop containing nucleoside triphosphate hydrolases"/>
    <property type="match status" value="1"/>
</dbReference>
<keyword evidence="3" id="KW-0378">Hydrolase</keyword>
<evidence type="ECO:0000256" key="3">
    <source>
        <dbReference type="ARBA" id="ARBA00022801"/>
    </source>
</evidence>
<sequence>MDRTQDLVKRILAGEVRAAARLIRDLDDGVPEAREVLKHLYPESGKGHIIGITGSPGVGKSTLTDRLIQHFRAQNHTVGVVAVDPTSPFSGGAILGDRIRMQRHATDEGVFIRSLATRGHFGGLTASARAVLTVLDAMGKDYLLVETVGVGQDEVEIAATAYTTLVVTVPGLGDDIQALKAGLLEVADILVVNKADREGAERTYQDLVTMLDLRFAGETPAWMPKIYMTQAKRDIGLEELVAGIKEHQDHLSREGGKKLRAARRERVRQEFLELMKEGIFAQLTALLKKDNRLEAIIEDILDRRTDPYSASEALIAQTLHPGGSST</sequence>
<gene>
    <name evidence="7" type="primary">meaB</name>
    <name evidence="7" type="ORF">ENV52_14680</name>
</gene>
<evidence type="ECO:0000256" key="2">
    <source>
        <dbReference type="ARBA" id="ARBA00022741"/>
    </source>
</evidence>
<keyword evidence="5" id="KW-0143">Chaperone</keyword>
<evidence type="ECO:0000256" key="1">
    <source>
        <dbReference type="ARBA" id="ARBA00009625"/>
    </source>
</evidence>
<comment type="similarity">
    <text evidence="1">Belongs to the SIMIBI class G3E GTPase family. ArgK/MeaB subfamily.</text>
</comment>
<name>A0A7V6A6B2_9BACT</name>
<protein>
    <submittedName>
        <fullName evidence="7">Methylmalonyl Co-A mutase-associated GTPase MeaB</fullName>
    </submittedName>
</protein>
<comment type="caution">
    <text evidence="7">The sequence shown here is derived from an EMBL/GenBank/DDBJ whole genome shotgun (WGS) entry which is preliminary data.</text>
</comment>
<dbReference type="Gene3D" id="3.40.50.300">
    <property type="entry name" value="P-loop containing nucleotide triphosphate hydrolases"/>
    <property type="match status" value="1"/>
</dbReference>
<keyword evidence="2" id="KW-0547">Nucleotide-binding</keyword>
<dbReference type="InterPro" id="IPR003593">
    <property type="entry name" value="AAA+_ATPase"/>
</dbReference>
<dbReference type="GO" id="GO:0003924">
    <property type="term" value="F:GTPase activity"/>
    <property type="evidence" value="ECO:0007669"/>
    <property type="project" value="InterPro"/>
</dbReference>
<evidence type="ECO:0000313" key="7">
    <source>
        <dbReference type="EMBL" id="HHS30930.1"/>
    </source>
</evidence>
<dbReference type="EMBL" id="DTGR01000225">
    <property type="protein sequence ID" value="HHS30930.1"/>
    <property type="molecule type" value="Genomic_DNA"/>
</dbReference>
<proteinExistence type="inferred from homology"/>
<evidence type="ECO:0000256" key="5">
    <source>
        <dbReference type="ARBA" id="ARBA00023186"/>
    </source>
</evidence>
<dbReference type="NCBIfam" id="TIGR00750">
    <property type="entry name" value="lao"/>
    <property type="match status" value="1"/>
</dbReference>
<dbReference type="SMART" id="SM00382">
    <property type="entry name" value="AAA"/>
    <property type="match status" value="1"/>
</dbReference>
<dbReference type="InterPro" id="IPR005129">
    <property type="entry name" value="GTPase_ArgK"/>
</dbReference>
<dbReference type="PANTHER" id="PTHR43087:SF1">
    <property type="entry name" value="LAO_AO TRANSPORT SYSTEM ATPASE"/>
    <property type="match status" value="1"/>
</dbReference>
<dbReference type="PANTHER" id="PTHR43087">
    <property type="entry name" value="LYSINE/ARGININE/ORNITHINE TRANSPORT SYSTEM KINASE"/>
    <property type="match status" value="1"/>
</dbReference>
<feature type="domain" description="AAA+ ATPase" evidence="6">
    <location>
        <begin position="46"/>
        <end position="196"/>
    </location>
</feature>